<proteinExistence type="inferred from homology"/>
<name>A0A2R4USI6_ACIJU</name>
<dbReference type="PROSITE" id="PS51891">
    <property type="entry name" value="CENP_V_GFA"/>
    <property type="match status" value="1"/>
</dbReference>
<evidence type="ECO:0000259" key="5">
    <source>
        <dbReference type="PROSITE" id="PS51891"/>
    </source>
</evidence>
<dbReference type="Pfam" id="PF04828">
    <property type="entry name" value="GFA"/>
    <property type="match status" value="1"/>
</dbReference>
<keyword evidence="10" id="KW-1185">Reference proteome</keyword>
<keyword evidence="4" id="KW-0456">Lyase</keyword>
<gene>
    <name evidence="8" type="ORF">DC346_14325</name>
    <name evidence="6" type="ORF">KTH64_12605</name>
    <name evidence="7" type="ORF">WM018_09905</name>
</gene>
<comment type="caution">
    <text evidence="8">The sequence shown here is derived from an EMBL/GenBank/DDBJ whole genome shotgun (WGS) entry which is preliminary data.</text>
</comment>
<dbReference type="RefSeq" id="WP_004916686.1">
    <property type="nucleotide sequence ID" value="NZ_BBSD01000118.1"/>
</dbReference>
<reference evidence="7 10" key="3">
    <citation type="submission" date="2024-03" db="EMBL/GenBank/DDBJ databases">
        <title>Cross-transmission of Acinetobacter junii carrying blaOXA-58 in a neonatal intensive care unit.</title>
        <authorList>
            <person name="Bour M."/>
            <person name="Potron A."/>
            <person name="Lecointe D."/>
        </authorList>
    </citation>
    <scope>NUCLEOTIDE SEQUENCE [LARGE SCALE GENOMIC DNA]</scope>
    <source>
        <strain evidence="7 10">21A3096 case 1</strain>
    </source>
</reference>
<organism evidence="8 9">
    <name type="scientific">Acinetobacter junii</name>
    <dbReference type="NCBI Taxonomy" id="40215"/>
    <lineage>
        <taxon>Bacteria</taxon>
        <taxon>Pseudomonadati</taxon>
        <taxon>Pseudomonadota</taxon>
        <taxon>Gammaproteobacteria</taxon>
        <taxon>Moraxellales</taxon>
        <taxon>Moraxellaceae</taxon>
        <taxon>Acinetobacter</taxon>
    </lineage>
</organism>
<dbReference type="KEGG" id="ajn:BVL33_15465"/>
<dbReference type="STRING" id="40215.BVL33_15465"/>
<keyword evidence="2" id="KW-0479">Metal-binding</keyword>
<dbReference type="Proteomes" id="UP001498501">
    <property type="component" value="Unassembled WGS sequence"/>
</dbReference>
<evidence type="ECO:0000256" key="2">
    <source>
        <dbReference type="ARBA" id="ARBA00022723"/>
    </source>
</evidence>
<dbReference type="EMBL" id="JBBMLE010000034">
    <property type="protein sequence ID" value="MEK0252808.1"/>
    <property type="molecule type" value="Genomic_DNA"/>
</dbReference>
<dbReference type="InterPro" id="IPR011057">
    <property type="entry name" value="Mss4-like_sf"/>
</dbReference>
<accession>A0A2R4USI6</accession>
<dbReference type="Proteomes" id="UP001208534">
    <property type="component" value="Unassembled WGS sequence"/>
</dbReference>
<dbReference type="AlphaFoldDB" id="A0A2R4USI6"/>
<evidence type="ECO:0000313" key="9">
    <source>
        <dbReference type="Proteomes" id="UP000253688"/>
    </source>
</evidence>
<protein>
    <submittedName>
        <fullName evidence="8">GFA family protein</fullName>
    </submittedName>
</protein>
<dbReference type="PANTHER" id="PTHR33337">
    <property type="entry name" value="GFA DOMAIN-CONTAINING PROTEIN"/>
    <property type="match status" value="1"/>
</dbReference>
<evidence type="ECO:0000256" key="4">
    <source>
        <dbReference type="ARBA" id="ARBA00023239"/>
    </source>
</evidence>
<dbReference type="SUPFAM" id="SSF51316">
    <property type="entry name" value="Mss4-like"/>
    <property type="match status" value="1"/>
</dbReference>
<dbReference type="EMBL" id="QEWH01000097">
    <property type="protein sequence ID" value="RBA43750.1"/>
    <property type="molecule type" value="Genomic_DNA"/>
</dbReference>
<evidence type="ECO:0000313" key="10">
    <source>
        <dbReference type="Proteomes" id="UP001498501"/>
    </source>
</evidence>
<feature type="domain" description="CENP-V/GFA" evidence="5">
    <location>
        <begin position="8"/>
        <end position="124"/>
    </location>
</feature>
<dbReference type="PANTHER" id="PTHR33337:SF40">
    <property type="entry name" value="CENP-V_GFA DOMAIN-CONTAINING PROTEIN-RELATED"/>
    <property type="match status" value="1"/>
</dbReference>
<reference evidence="8 9" key="1">
    <citation type="submission" date="2018-04" db="EMBL/GenBank/DDBJ databases">
        <title>Acinetobacter junii Genome sequencing and assembly.</title>
        <authorList>
            <person name="Su J."/>
            <person name="Rensing C."/>
            <person name="Mazhar H.S."/>
        </authorList>
    </citation>
    <scope>NUCLEOTIDE SEQUENCE [LARGE SCALE GENOMIC DNA]</scope>
    <source>
        <strain evidence="8 9">SC22</strain>
    </source>
</reference>
<sequence length="137" mass="15457">MSQTLPVYHGSCLCNGIRYEIHGEIGDIVQCHCQRCRKANGTAYATNAPIKVSDFKITQGEHLLKKFQSTETTQRCFCTDCGSPIISIKSDIPEFYRLRIGTLDTAIQQRPTMHIFAASKAEWDCIADDLPQYVERP</sequence>
<dbReference type="Gene3D" id="3.90.1590.10">
    <property type="entry name" value="glutathione-dependent formaldehyde- activating enzyme (gfa)"/>
    <property type="match status" value="1"/>
</dbReference>
<reference evidence="6" key="2">
    <citation type="submission" date="2021-06" db="EMBL/GenBank/DDBJ databases">
        <title>Propagation of a rapidly emergent carbapenem-resistant Acinetobacter baumannii lineage by various extra-hospital transmission networks.</title>
        <authorList>
            <person name="Calix J."/>
        </authorList>
    </citation>
    <scope>NUCLEOTIDE SEQUENCE</scope>
    <source>
        <strain evidence="6">WU_MDCI_Aw63</strain>
    </source>
</reference>
<dbReference type="GO" id="GO:0046872">
    <property type="term" value="F:metal ion binding"/>
    <property type="evidence" value="ECO:0007669"/>
    <property type="project" value="UniProtKB-KW"/>
</dbReference>
<keyword evidence="3" id="KW-0862">Zinc</keyword>
<dbReference type="OrthoDB" id="7765631at2"/>
<dbReference type="Proteomes" id="UP000253688">
    <property type="component" value="Unassembled WGS sequence"/>
</dbReference>
<dbReference type="EMBL" id="JAHPRE010000054">
    <property type="protein sequence ID" value="MCU4397774.1"/>
    <property type="molecule type" value="Genomic_DNA"/>
</dbReference>
<evidence type="ECO:0000313" key="6">
    <source>
        <dbReference type="EMBL" id="MCU4397774.1"/>
    </source>
</evidence>
<evidence type="ECO:0000313" key="8">
    <source>
        <dbReference type="EMBL" id="RBA43750.1"/>
    </source>
</evidence>
<evidence type="ECO:0000313" key="7">
    <source>
        <dbReference type="EMBL" id="MEK0252808.1"/>
    </source>
</evidence>
<evidence type="ECO:0000256" key="3">
    <source>
        <dbReference type="ARBA" id="ARBA00022833"/>
    </source>
</evidence>
<dbReference type="InterPro" id="IPR006913">
    <property type="entry name" value="CENP-V/GFA"/>
</dbReference>
<comment type="similarity">
    <text evidence="1">Belongs to the Gfa family.</text>
</comment>
<evidence type="ECO:0000256" key="1">
    <source>
        <dbReference type="ARBA" id="ARBA00005495"/>
    </source>
</evidence>
<dbReference type="GO" id="GO:0016846">
    <property type="term" value="F:carbon-sulfur lyase activity"/>
    <property type="evidence" value="ECO:0007669"/>
    <property type="project" value="InterPro"/>
</dbReference>